<dbReference type="SMART" id="SM00849">
    <property type="entry name" value="Lactamase_B"/>
    <property type="match status" value="1"/>
</dbReference>
<dbReference type="CDD" id="cd07714">
    <property type="entry name" value="RNaseJ_MBL-fold"/>
    <property type="match status" value="1"/>
</dbReference>
<evidence type="ECO:0000259" key="14">
    <source>
        <dbReference type="SMART" id="SM00849"/>
    </source>
</evidence>
<dbReference type="Proteomes" id="UP000231542">
    <property type="component" value="Unassembled WGS sequence"/>
</dbReference>
<comment type="cofactor">
    <cofactor evidence="12">
        <name>Ca(2+)</name>
        <dbReference type="ChEBI" id="CHEBI:29108"/>
    </cofactor>
    <text evidence="12">Binds 1 Ca(2+) cation per subunit. Seen in 1 crystal structure, it is not clear if it is physiologically important.</text>
</comment>
<dbReference type="Pfam" id="PF17770">
    <property type="entry name" value="RNase_J_C"/>
    <property type="match status" value="1"/>
</dbReference>
<evidence type="ECO:0000256" key="4">
    <source>
        <dbReference type="ARBA" id="ARBA00022759"/>
    </source>
</evidence>
<dbReference type="Pfam" id="PF07521">
    <property type="entry name" value="RMMBL"/>
    <property type="match status" value="1"/>
</dbReference>
<organism evidence="15 16">
    <name type="scientific">Candidatus Kerfeldbacteria bacterium CG08_land_8_20_14_0_20_40_16</name>
    <dbReference type="NCBI Taxonomy" id="2014244"/>
    <lineage>
        <taxon>Bacteria</taxon>
        <taxon>Candidatus Kerfeldiibacteriota</taxon>
    </lineage>
</organism>
<feature type="binding site" evidence="12">
    <location>
        <position position="116"/>
    </location>
    <ligand>
        <name>Zn(2+)</name>
        <dbReference type="ChEBI" id="CHEBI:29105"/>
        <label>1</label>
        <note>catalytic</note>
    </ligand>
</feature>
<comment type="subunit">
    <text evidence="9">Homodimer, may be a subunit of the RNA degradosome.</text>
</comment>
<keyword evidence="5 9" id="KW-0378">Hydrolase</keyword>
<keyword evidence="12" id="KW-0106">Calcium</keyword>
<feature type="binding site" evidence="12">
    <location>
        <position position="114"/>
    </location>
    <ligand>
        <name>Zn(2+)</name>
        <dbReference type="ChEBI" id="CHEBI:29105"/>
        <label>1</label>
        <note>catalytic</note>
    </ligand>
</feature>
<keyword evidence="1 9" id="KW-0963">Cytoplasm</keyword>
<evidence type="ECO:0000256" key="3">
    <source>
        <dbReference type="ARBA" id="ARBA00022723"/>
    </source>
</evidence>
<accession>A0A2H0YW50</accession>
<comment type="caution">
    <text evidence="9">Lacks conserved residue(s) required for the propagation of feature annotation.</text>
</comment>
<dbReference type="Pfam" id="PF22505">
    <property type="entry name" value="RNase_J_b_CASP"/>
    <property type="match status" value="1"/>
</dbReference>
<evidence type="ECO:0000256" key="1">
    <source>
        <dbReference type="ARBA" id="ARBA00022490"/>
    </source>
</evidence>
<dbReference type="SUPFAM" id="SSF56281">
    <property type="entry name" value="Metallo-hydrolase/oxidoreductase"/>
    <property type="match status" value="1"/>
</dbReference>
<keyword evidence="3 12" id="KW-0479">Metal-binding</keyword>
<evidence type="ECO:0000256" key="2">
    <source>
        <dbReference type="ARBA" id="ARBA00022722"/>
    </source>
</evidence>
<dbReference type="InterPro" id="IPR055132">
    <property type="entry name" value="RNase_J_b_CASP"/>
</dbReference>
<evidence type="ECO:0000256" key="11">
    <source>
        <dbReference type="PIRSR" id="PIRSR004803-2"/>
    </source>
</evidence>
<evidence type="ECO:0000256" key="6">
    <source>
        <dbReference type="ARBA" id="ARBA00022833"/>
    </source>
</evidence>
<dbReference type="Gene3D" id="3.60.15.10">
    <property type="entry name" value="Ribonuclease Z/Hydroxyacylglutathione hydrolase-like"/>
    <property type="match status" value="1"/>
</dbReference>
<feature type="binding site" evidence="12">
    <location>
        <position position="181"/>
    </location>
    <ligand>
        <name>Zn(2+)</name>
        <dbReference type="ChEBI" id="CHEBI:29105"/>
        <label>1</label>
        <note>catalytic</note>
    </ligand>
</feature>
<feature type="binding site" evidence="12">
    <location>
        <position position="117"/>
    </location>
    <ligand>
        <name>Zn(2+)</name>
        <dbReference type="ChEBI" id="CHEBI:29105"/>
        <label>1</label>
        <note>catalytic</note>
    </ligand>
</feature>
<dbReference type="NCBIfam" id="TIGR00649">
    <property type="entry name" value="MG423"/>
    <property type="match status" value="1"/>
</dbReference>
<proteinExistence type="inferred from homology"/>
<feature type="binding site" evidence="12">
    <location>
        <position position="203"/>
    </location>
    <ligand>
        <name>Zn(2+)</name>
        <dbReference type="ChEBI" id="CHEBI:29105"/>
        <label>1</label>
        <note>catalytic</note>
    </ligand>
</feature>
<dbReference type="GO" id="GO:0005737">
    <property type="term" value="C:cytoplasm"/>
    <property type="evidence" value="ECO:0007669"/>
    <property type="project" value="UniProtKB-SubCell"/>
</dbReference>
<dbReference type="Gene3D" id="3.10.20.580">
    <property type="match status" value="1"/>
</dbReference>
<evidence type="ECO:0000313" key="15">
    <source>
        <dbReference type="EMBL" id="PIS42721.1"/>
    </source>
</evidence>
<evidence type="ECO:0000256" key="13">
    <source>
        <dbReference type="SAM" id="MobiDB-lite"/>
    </source>
</evidence>
<dbReference type="GO" id="GO:0008270">
    <property type="term" value="F:zinc ion binding"/>
    <property type="evidence" value="ECO:0007669"/>
    <property type="project" value="InterPro"/>
</dbReference>
<feature type="region of interest" description="Disordered" evidence="13">
    <location>
        <begin position="1"/>
        <end position="40"/>
    </location>
</feature>
<evidence type="ECO:0000256" key="12">
    <source>
        <dbReference type="PIRSR" id="PIRSR004803-3"/>
    </source>
</evidence>
<feature type="binding site" evidence="12">
    <location>
        <position position="87"/>
    </location>
    <ligand>
        <name>Ca(2+)</name>
        <dbReference type="ChEBI" id="CHEBI:29108"/>
    </ligand>
</feature>
<gene>
    <name evidence="9" type="primary">rnj</name>
    <name evidence="15" type="ORF">COT24_02115</name>
</gene>
<dbReference type="InterPro" id="IPR004613">
    <property type="entry name" value="RNase_J"/>
</dbReference>
<keyword evidence="2 9" id="KW-0540">Nuclease</keyword>
<comment type="similarity">
    <text evidence="9">Belongs to the metallo-beta-lactamase superfamily. RNA-metabolizing metallo-beta-lactamase-like family. Bacterial RNase J subfamily.</text>
</comment>
<feature type="binding site" evidence="12">
    <location>
        <position position="112"/>
    </location>
    <ligand>
        <name>Zn(2+)</name>
        <dbReference type="ChEBI" id="CHEBI:29105"/>
        <label>1</label>
        <note>catalytic</note>
    </ligand>
</feature>
<feature type="domain" description="Metallo-beta-lactamase" evidence="14">
    <location>
        <begin position="59"/>
        <end position="244"/>
    </location>
</feature>
<name>A0A2H0YW50_9BACT</name>
<feature type="active site" description="Proton donor" evidence="10">
    <location>
        <position position="235"/>
    </location>
</feature>
<dbReference type="Gene3D" id="3.40.50.10710">
    <property type="entry name" value="Metallo-hydrolase/oxidoreductase"/>
    <property type="match status" value="1"/>
</dbReference>
<keyword evidence="9" id="KW-0698">rRNA processing</keyword>
<comment type="subcellular location">
    <subcellularLocation>
        <location evidence="9">Cytoplasm</location>
    </subcellularLocation>
</comment>
<dbReference type="InterPro" id="IPR041636">
    <property type="entry name" value="RNase_J_C"/>
</dbReference>
<dbReference type="InterPro" id="IPR001279">
    <property type="entry name" value="Metallo-B-lactamas"/>
</dbReference>
<dbReference type="PIRSF" id="PIRSF004803">
    <property type="entry name" value="RnjA"/>
    <property type="match status" value="1"/>
</dbReference>
<evidence type="ECO:0000256" key="10">
    <source>
        <dbReference type="PIRSR" id="PIRSR004803-1"/>
    </source>
</evidence>
<feature type="binding site" evidence="12">
    <location>
        <position position="89"/>
    </location>
    <ligand>
        <name>Ca(2+)</name>
        <dbReference type="ChEBI" id="CHEBI:29108"/>
    </ligand>
</feature>
<comment type="cofactor">
    <cofactor evidence="12">
        <name>Zn(2+)</name>
        <dbReference type="ChEBI" id="CHEBI:29105"/>
    </cofactor>
    <text evidence="12">Binds 2 Zn(2+) ions per subunit. It is not clear if Zn(2+) or Mg(2+) is physiologically important.</text>
</comment>
<dbReference type="AlphaFoldDB" id="A0A2H0YW50"/>
<dbReference type="HAMAP" id="MF_01491">
    <property type="entry name" value="RNase_J_bact"/>
    <property type="match status" value="1"/>
</dbReference>
<sequence>MISARKTKESHSSRSGSRIRVYRSDSSPVKMTDSRKEDLGRKGGQKLKIIVLGGLEEVGRNMTVLEYGRDILIIDVGLQFPEEDMPGIDYIIPNISYLRGRERNIKGVIITHGHYDHIGAIPHLIPKLGNPPIYATPLTLGIISKRQEEYKNHRRMNLNPIDTNSKLTLGKFKIEFFGVSHNIPGSLGIIILTPIGIVVHTGDFKLDLQPSGDAEPEIAKIAKLSEENVLALMSDSTNATQPGHQFSEKEIEGNLEDIIRKSTGRIIIGTFSSLLGRLQQIIKLAEKYNRKVIVDGYSMKTNIEIAQKLGYLKVSKGTLIPLSEISNYPSRRIIVLCTGAQGEGRAVLMRIANREHKSIRIEPGDTVVFSSSVVPGNERAVQRLVDNLYREGAEVINYRMMDIHAGGHAKQEDLKLMIKLINPKYFIPIEGNHSFLKIHAKVAESIGFNPKNIFVADNGQVMEFTKTTGRITNKRVPSDYVMVDGLGVGDVSNVVLRDRQMMSADGMLVVIATIDSKTGNIIGSPDIISRGFVYMKNSKRLIAETREKVKKILKDNNPSVSANDTYIKNKIRDDIGQFLFSKTQRRPMILPVVIEV</sequence>
<feature type="binding site" evidence="11">
    <location>
        <begin position="404"/>
        <end position="408"/>
    </location>
    <ligand>
        <name>substrate</name>
    </ligand>
</feature>
<protein>
    <recommendedName>
        <fullName evidence="9">Ribonuclease J</fullName>
        <shortName evidence="9">RNase J</shortName>
        <ecNumber evidence="9">3.1.-.-</ecNumber>
    </recommendedName>
</protein>
<keyword evidence="8 9" id="KW-0694">RNA-binding</keyword>
<evidence type="ECO:0000256" key="5">
    <source>
        <dbReference type="ARBA" id="ARBA00022801"/>
    </source>
</evidence>
<dbReference type="PANTHER" id="PTHR43694">
    <property type="entry name" value="RIBONUCLEASE J"/>
    <property type="match status" value="1"/>
</dbReference>
<dbReference type="EC" id="3.1.-.-" evidence="9"/>
<dbReference type="InterPro" id="IPR036866">
    <property type="entry name" value="RibonucZ/Hydroxyglut_hydro"/>
</dbReference>
<dbReference type="Pfam" id="PF00753">
    <property type="entry name" value="Lactamase_B"/>
    <property type="match status" value="1"/>
</dbReference>
<dbReference type="InterPro" id="IPR030854">
    <property type="entry name" value="RNase_J_bac"/>
</dbReference>
<dbReference type="GO" id="GO:0006364">
    <property type="term" value="P:rRNA processing"/>
    <property type="evidence" value="ECO:0007669"/>
    <property type="project" value="UniProtKB-UniRule"/>
</dbReference>
<evidence type="ECO:0000256" key="8">
    <source>
        <dbReference type="ARBA" id="ARBA00022884"/>
    </source>
</evidence>
<keyword evidence="7 9" id="KW-0269">Exonuclease</keyword>
<feature type="compositionally biased region" description="Basic and acidic residues" evidence="13">
    <location>
        <begin position="1"/>
        <end position="12"/>
    </location>
</feature>
<comment type="function">
    <text evidence="9">An RNase that has 5'-3' exonuclease and possibly endonuclease activity. Involved in maturation of rRNA and in some organisms also mRNA maturation and/or decay.</text>
</comment>
<comment type="caution">
    <text evidence="15">The sequence shown here is derived from an EMBL/GenBank/DDBJ whole genome shotgun (WGS) entry which is preliminary data.</text>
</comment>
<dbReference type="PANTHER" id="PTHR43694:SF1">
    <property type="entry name" value="RIBONUCLEASE J"/>
    <property type="match status" value="1"/>
</dbReference>
<evidence type="ECO:0000313" key="16">
    <source>
        <dbReference type="Proteomes" id="UP000231542"/>
    </source>
</evidence>
<dbReference type="EMBL" id="PEXU01000024">
    <property type="protein sequence ID" value="PIS42721.1"/>
    <property type="molecule type" value="Genomic_DNA"/>
</dbReference>
<keyword evidence="6 12" id="KW-0862">Zinc</keyword>
<dbReference type="InterPro" id="IPR042173">
    <property type="entry name" value="RNase_J_2"/>
</dbReference>
<reference evidence="15 16" key="1">
    <citation type="submission" date="2017-09" db="EMBL/GenBank/DDBJ databases">
        <title>Depth-based differentiation of microbial function through sediment-hosted aquifers and enrichment of novel symbionts in the deep terrestrial subsurface.</title>
        <authorList>
            <person name="Probst A.J."/>
            <person name="Ladd B."/>
            <person name="Jarett J.K."/>
            <person name="Geller-Mcgrath D.E."/>
            <person name="Sieber C.M."/>
            <person name="Emerson J.B."/>
            <person name="Anantharaman K."/>
            <person name="Thomas B.C."/>
            <person name="Malmstrom R."/>
            <person name="Stieglmeier M."/>
            <person name="Klingl A."/>
            <person name="Woyke T."/>
            <person name="Ryan C.M."/>
            <person name="Banfield J.F."/>
        </authorList>
    </citation>
    <scope>NUCLEOTIDE SEQUENCE [LARGE SCALE GENOMIC DNA]</scope>
    <source>
        <strain evidence="15">CG08_land_8_20_14_0_20_40_16</strain>
    </source>
</reference>
<dbReference type="GO" id="GO:0004521">
    <property type="term" value="F:RNA endonuclease activity"/>
    <property type="evidence" value="ECO:0007669"/>
    <property type="project" value="UniProtKB-UniRule"/>
</dbReference>
<feature type="active site" description="Proton acceptor" evidence="10">
    <location>
        <position position="408"/>
    </location>
</feature>
<dbReference type="GO" id="GO:0004534">
    <property type="term" value="F:5'-3' RNA exonuclease activity"/>
    <property type="evidence" value="ECO:0007669"/>
    <property type="project" value="UniProtKB-UniRule"/>
</dbReference>
<evidence type="ECO:0000256" key="7">
    <source>
        <dbReference type="ARBA" id="ARBA00022839"/>
    </source>
</evidence>
<feature type="binding site" evidence="12">
    <location>
        <position position="484"/>
    </location>
    <ligand>
        <name>Ca(2+)</name>
        <dbReference type="ChEBI" id="CHEBI:29108"/>
    </ligand>
</feature>
<dbReference type="GO" id="GO:0003723">
    <property type="term" value="F:RNA binding"/>
    <property type="evidence" value="ECO:0007669"/>
    <property type="project" value="UniProtKB-UniRule"/>
</dbReference>
<dbReference type="InterPro" id="IPR011108">
    <property type="entry name" value="RMMBL"/>
</dbReference>
<evidence type="ECO:0000256" key="9">
    <source>
        <dbReference type="HAMAP-Rule" id="MF_01491"/>
    </source>
</evidence>
<keyword evidence="4 9" id="KW-0255">Endonuclease</keyword>